<proteinExistence type="predicted"/>
<dbReference type="Proteomes" id="UP000253426">
    <property type="component" value="Unassembled WGS sequence"/>
</dbReference>
<organism evidence="2 3">
    <name type="scientific">Roseimicrobium gellanilyticum</name>
    <dbReference type="NCBI Taxonomy" id="748857"/>
    <lineage>
        <taxon>Bacteria</taxon>
        <taxon>Pseudomonadati</taxon>
        <taxon>Verrucomicrobiota</taxon>
        <taxon>Verrucomicrobiia</taxon>
        <taxon>Verrucomicrobiales</taxon>
        <taxon>Verrucomicrobiaceae</taxon>
        <taxon>Roseimicrobium</taxon>
    </lineage>
</organism>
<protein>
    <submittedName>
        <fullName evidence="2">Spermine/spermidine synthase</fullName>
    </submittedName>
</protein>
<accession>A0A366HRL8</accession>
<dbReference type="InterPro" id="IPR029063">
    <property type="entry name" value="SAM-dependent_MTases_sf"/>
</dbReference>
<reference evidence="2 3" key="1">
    <citation type="submission" date="2018-06" db="EMBL/GenBank/DDBJ databases">
        <title>Genomic Encyclopedia of Type Strains, Phase IV (KMG-IV): sequencing the most valuable type-strain genomes for metagenomic binning, comparative biology and taxonomic classification.</title>
        <authorList>
            <person name="Goeker M."/>
        </authorList>
    </citation>
    <scope>NUCLEOTIDE SEQUENCE [LARGE SCALE GENOMIC DNA]</scope>
    <source>
        <strain evidence="2 3">DSM 25532</strain>
    </source>
</reference>
<dbReference type="PANTHER" id="PTHR43317">
    <property type="entry name" value="THERMOSPERMINE SYNTHASE ACAULIS5"/>
    <property type="match status" value="1"/>
</dbReference>
<dbReference type="AlphaFoldDB" id="A0A366HRL8"/>
<evidence type="ECO:0000256" key="1">
    <source>
        <dbReference type="ARBA" id="ARBA00023115"/>
    </source>
</evidence>
<dbReference type="GO" id="GO:0006596">
    <property type="term" value="P:polyamine biosynthetic process"/>
    <property type="evidence" value="ECO:0007669"/>
    <property type="project" value="UniProtKB-KW"/>
</dbReference>
<evidence type="ECO:0000313" key="2">
    <source>
        <dbReference type="EMBL" id="RBP45899.1"/>
    </source>
</evidence>
<dbReference type="RefSeq" id="WP_113958117.1">
    <property type="nucleotide sequence ID" value="NZ_QNRR01000002.1"/>
</dbReference>
<keyword evidence="1" id="KW-0620">Polyamine biosynthesis</keyword>
<dbReference type="Gene3D" id="3.40.50.150">
    <property type="entry name" value="Vaccinia Virus protein VP39"/>
    <property type="match status" value="1"/>
</dbReference>
<dbReference type="Pfam" id="PF01564">
    <property type="entry name" value="Spermine_synth"/>
    <property type="match status" value="1"/>
</dbReference>
<name>A0A366HRL8_9BACT</name>
<dbReference type="SUPFAM" id="SSF53335">
    <property type="entry name" value="S-adenosyl-L-methionine-dependent methyltransferases"/>
    <property type="match status" value="1"/>
</dbReference>
<dbReference type="PANTHER" id="PTHR43317:SF3">
    <property type="entry name" value="BLR2883 PROTEIN"/>
    <property type="match status" value="1"/>
</dbReference>
<dbReference type="EMBL" id="QNRR01000002">
    <property type="protein sequence ID" value="RBP45899.1"/>
    <property type="molecule type" value="Genomic_DNA"/>
</dbReference>
<comment type="caution">
    <text evidence="2">The sequence shown here is derived from an EMBL/GenBank/DDBJ whole genome shotgun (WGS) entry which is preliminary data.</text>
</comment>
<dbReference type="OrthoDB" id="9793351at2"/>
<sequence length="239" mass="25844">MTPFVTIAQARTPQGAELTLHSHGAHFYLRVNREPLMGTNAPESEKALAQCACAGLKGRKSVHVLIGGLGFGFSLRQTLELVGHHAKVEVAELLPEVVAWNRAYLKEVNGALLDDPRVKVVIADVFQTLTSAPAAHYDAILLDVDNGPVAMVQDGNARIYRARGLAAIMQALKPGGRATFWSATPDRQFGKELGKAGFVVDVVSSKSHAHARRHNHTIFVATRKEEVGKMMPAGKRRGS</sequence>
<keyword evidence="3" id="KW-1185">Reference proteome</keyword>
<gene>
    <name evidence="2" type="ORF">DES53_102283</name>
</gene>
<evidence type="ECO:0000313" key="3">
    <source>
        <dbReference type="Proteomes" id="UP000253426"/>
    </source>
</evidence>